<reference evidence="1 2" key="1">
    <citation type="submission" date="2021-04" db="EMBL/GenBank/DDBJ databases">
        <authorList>
            <person name="Bliznina A."/>
        </authorList>
    </citation>
    <scope>NUCLEOTIDE SEQUENCE [LARGE SCALE GENOMIC DNA]</scope>
</reference>
<accession>A0ABN7SRB3</accession>
<proteinExistence type="predicted"/>
<sequence length="169" mass="19105">MRYVFKSDAGSLFAMKLRNNGKLDIRENLYSGLFVWTKDVCGMDFMRAMEDGRLTITLIDSTDIYDLKHVHYKSFAKYSSIGISFDLTEVVTKDTPWKFIKGVPTKNLASDDVQIMISGLDKVSFLTTEENCLLTGAAAYLEAREYTDLERACLIEGKTFWSKPVLPAA</sequence>
<keyword evidence="2" id="KW-1185">Reference proteome</keyword>
<organism evidence="1 2">
    <name type="scientific">Oikopleura dioica</name>
    <name type="common">Tunicate</name>
    <dbReference type="NCBI Taxonomy" id="34765"/>
    <lineage>
        <taxon>Eukaryota</taxon>
        <taxon>Metazoa</taxon>
        <taxon>Chordata</taxon>
        <taxon>Tunicata</taxon>
        <taxon>Appendicularia</taxon>
        <taxon>Copelata</taxon>
        <taxon>Oikopleuridae</taxon>
        <taxon>Oikopleura</taxon>
    </lineage>
</organism>
<evidence type="ECO:0000313" key="1">
    <source>
        <dbReference type="EMBL" id="CAG5102223.1"/>
    </source>
</evidence>
<dbReference type="EMBL" id="OU015566">
    <property type="protein sequence ID" value="CAG5102223.1"/>
    <property type="molecule type" value="Genomic_DNA"/>
</dbReference>
<dbReference type="Proteomes" id="UP001158576">
    <property type="component" value="Chromosome 1"/>
</dbReference>
<protein>
    <submittedName>
        <fullName evidence="1">Oidioi.mRNA.OKI2018_I69.chr1.g199.t1.cds</fullName>
    </submittedName>
</protein>
<gene>
    <name evidence="1" type="ORF">OKIOD_LOCUS8964</name>
</gene>
<evidence type="ECO:0000313" key="2">
    <source>
        <dbReference type="Proteomes" id="UP001158576"/>
    </source>
</evidence>
<name>A0ABN7SRB3_OIKDI</name>